<protein>
    <submittedName>
        <fullName evidence="2">Uncharacterized protein</fullName>
    </submittedName>
</protein>
<evidence type="ECO:0000313" key="3">
    <source>
        <dbReference type="Proteomes" id="UP000281594"/>
    </source>
</evidence>
<feature type="compositionally biased region" description="Basic residues" evidence="1">
    <location>
        <begin position="69"/>
        <end position="120"/>
    </location>
</feature>
<evidence type="ECO:0000256" key="1">
    <source>
        <dbReference type="SAM" id="MobiDB-lite"/>
    </source>
</evidence>
<feature type="compositionally biased region" description="Basic and acidic residues" evidence="1">
    <location>
        <begin position="30"/>
        <end position="41"/>
    </location>
</feature>
<organism evidence="2 3">
    <name type="scientific">Streptomyces rapamycinicus (strain ATCC 29253 / DSM 41530 / NRRL 5491 / AYB-994)</name>
    <name type="common">Streptomyces hygroscopicus (strain ATCC 29253)</name>
    <dbReference type="NCBI Taxonomy" id="1343740"/>
    <lineage>
        <taxon>Bacteria</taxon>
        <taxon>Bacillati</taxon>
        <taxon>Actinomycetota</taxon>
        <taxon>Actinomycetes</taxon>
        <taxon>Kitasatosporales</taxon>
        <taxon>Streptomycetaceae</taxon>
        <taxon>Streptomyces</taxon>
        <taxon>Streptomyces violaceusniger group</taxon>
    </lineage>
</organism>
<sequence length="267" mass="29618">MCHWQCPAEIPPWGSYAACHPRYARRHLPEGKQRGGVHEPTEPDASDTAGAGAGAARGGRRADRTVRYGSRRRGRDPRRRSDRLRGARRRRQDRGARRGAPKGRRPRLHRAPGPRRRARTGRGLPCGAPALPAGARGERRGRAPQDPRRLVRDRRARGRPGGLGPRRRTRSTGRPRRPRLAGDPLRRGARPGRHDPRRCPLGRPRIAGLADPVRPAHRRSAPAARRRLPPGGPDRRRRRDTDSGRAPGITAPCAGAAHPGRSRQDRP</sequence>
<accession>A0A3L8RB52</accession>
<gene>
    <name evidence="2" type="ORF">D3C57_100270</name>
</gene>
<feature type="compositionally biased region" description="Low complexity" evidence="1">
    <location>
        <begin position="121"/>
        <end position="135"/>
    </location>
</feature>
<proteinExistence type="predicted"/>
<feature type="compositionally biased region" description="Basic residues" evidence="1">
    <location>
        <begin position="165"/>
        <end position="179"/>
    </location>
</feature>
<reference evidence="2 3" key="1">
    <citation type="journal article" date="2018" name="J. Biol. Chem.">
        <title>Discovery of the actinoplanic acid pathway in Streptomyces rapamycinicus reveals a genetically conserved synergism with rapamycin.</title>
        <authorList>
            <person name="Mrak P."/>
            <person name="Krastel P."/>
            <person name="Pivk Lukancic P."/>
            <person name="Tao J."/>
            <person name="Pistorius D."/>
            <person name="Moore C.M."/>
        </authorList>
    </citation>
    <scope>NUCLEOTIDE SEQUENCE [LARGE SCALE GENOMIC DNA]</scope>
    <source>
        <strain evidence="2 3">NRRL 5491</strain>
    </source>
</reference>
<evidence type="ECO:0000313" key="2">
    <source>
        <dbReference type="EMBL" id="RLV76757.1"/>
    </source>
</evidence>
<dbReference type="EMBL" id="QYCY01000001">
    <property type="protein sequence ID" value="RLV76757.1"/>
    <property type="molecule type" value="Genomic_DNA"/>
</dbReference>
<feature type="region of interest" description="Disordered" evidence="1">
    <location>
        <begin position="30"/>
        <end position="267"/>
    </location>
</feature>
<comment type="caution">
    <text evidence="2">The sequence shown here is derived from an EMBL/GenBank/DDBJ whole genome shotgun (WGS) entry which is preliminary data.</text>
</comment>
<name>A0A3L8RB52_STRRN</name>
<feature type="compositionally biased region" description="Basic residues" evidence="1">
    <location>
        <begin position="215"/>
        <end position="228"/>
    </location>
</feature>
<dbReference type="Proteomes" id="UP000281594">
    <property type="component" value="Unassembled WGS sequence"/>
</dbReference>
<feature type="compositionally biased region" description="Basic and acidic residues" evidence="1">
    <location>
        <begin position="136"/>
        <end position="150"/>
    </location>
</feature>
<dbReference type="AlphaFoldDB" id="A0A3L8RB52"/>